<dbReference type="Proteomes" id="UP000185612">
    <property type="component" value="Unassembled WGS sequence"/>
</dbReference>
<dbReference type="Pfam" id="PF00561">
    <property type="entry name" value="Abhydrolase_1"/>
    <property type="match status" value="1"/>
</dbReference>
<dbReference type="PRINTS" id="PR00111">
    <property type="entry name" value="ABHYDROLASE"/>
</dbReference>
<sequence>MHAAIPYVLLHGFPVDSRMWRPLVPLLEGPVITLDAPGFGTSAHLVGPDGASEVAGLAGYADAVAATLHHLGVEQAVCVGLSMGGYVLAELVRRHPERLAGLVFADTNARADTAAARATRLTQADQALREGATVVAGAPANLLGATTLATRPTVVADFRRWVAQAPGGAIAWAQRAMAARPAAFETLATVGVPSLVVRGQEDTVASAAVSQELADVLGCDLVEIAAVGHFPPVEDPVALARVLVTWR</sequence>
<proteinExistence type="predicted"/>
<dbReference type="STRING" id="52770.BSZ40_06375"/>
<evidence type="ECO:0000313" key="3">
    <source>
        <dbReference type="Proteomes" id="UP000185612"/>
    </source>
</evidence>
<evidence type="ECO:0000259" key="1">
    <source>
        <dbReference type="Pfam" id="PF00561"/>
    </source>
</evidence>
<dbReference type="GO" id="GO:0003824">
    <property type="term" value="F:catalytic activity"/>
    <property type="evidence" value="ECO:0007669"/>
    <property type="project" value="InterPro"/>
</dbReference>
<protein>
    <recommendedName>
        <fullName evidence="1">AB hydrolase-1 domain-containing protein</fullName>
    </recommendedName>
</protein>
<dbReference type="AlphaFoldDB" id="A0A1Q5PW40"/>
<evidence type="ECO:0000313" key="2">
    <source>
        <dbReference type="EMBL" id="OKL51798.1"/>
    </source>
</evidence>
<dbReference type="InterPro" id="IPR000073">
    <property type="entry name" value="AB_hydrolase_1"/>
</dbReference>
<name>A0A1Q5PW40_9ACTO</name>
<dbReference type="PRINTS" id="PR00412">
    <property type="entry name" value="EPOXHYDRLASE"/>
</dbReference>
<dbReference type="InParanoid" id="A0A1Q5PW40"/>
<dbReference type="InterPro" id="IPR000639">
    <property type="entry name" value="Epox_hydrolase-like"/>
</dbReference>
<comment type="caution">
    <text evidence="2">The sequence shown here is derived from an EMBL/GenBank/DDBJ whole genome shotgun (WGS) entry which is preliminary data.</text>
</comment>
<accession>A0A1Q5PW40</accession>
<dbReference type="InterPro" id="IPR029058">
    <property type="entry name" value="AB_hydrolase_fold"/>
</dbReference>
<reference evidence="3" key="1">
    <citation type="submission" date="2016-12" db="EMBL/GenBank/DDBJ databases">
        <authorList>
            <person name="Meng X."/>
        </authorList>
    </citation>
    <scope>NUCLEOTIDE SEQUENCE [LARGE SCALE GENOMIC DNA]</scope>
    <source>
        <strain evidence="3">DSM 20732</strain>
    </source>
</reference>
<dbReference type="EMBL" id="MQVS01000005">
    <property type="protein sequence ID" value="OKL51798.1"/>
    <property type="molecule type" value="Genomic_DNA"/>
</dbReference>
<dbReference type="PANTHER" id="PTHR43798">
    <property type="entry name" value="MONOACYLGLYCEROL LIPASE"/>
    <property type="match status" value="1"/>
</dbReference>
<organism evidence="2 3">
    <name type="scientific">Buchananella hordeovulneris</name>
    <dbReference type="NCBI Taxonomy" id="52770"/>
    <lineage>
        <taxon>Bacteria</taxon>
        <taxon>Bacillati</taxon>
        <taxon>Actinomycetota</taxon>
        <taxon>Actinomycetes</taxon>
        <taxon>Actinomycetales</taxon>
        <taxon>Actinomycetaceae</taxon>
        <taxon>Buchananella</taxon>
    </lineage>
</organism>
<feature type="domain" description="AB hydrolase-1" evidence="1">
    <location>
        <begin position="8"/>
        <end position="236"/>
    </location>
</feature>
<dbReference type="SUPFAM" id="SSF53474">
    <property type="entry name" value="alpha/beta-Hydrolases"/>
    <property type="match status" value="1"/>
</dbReference>
<dbReference type="InterPro" id="IPR050266">
    <property type="entry name" value="AB_hydrolase_sf"/>
</dbReference>
<keyword evidence="3" id="KW-1185">Reference proteome</keyword>
<dbReference type="Gene3D" id="3.40.50.1820">
    <property type="entry name" value="alpha/beta hydrolase"/>
    <property type="match status" value="1"/>
</dbReference>
<dbReference type="FunCoup" id="A0A1Q5PW40">
    <property type="interactions" value="42"/>
</dbReference>
<gene>
    <name evidence="2" type="ORF">BSZ40_06375</name>
</gene>